<accession>A0A7W6E4M9</accession>
<dbReference type="InterPro" id="IPR000182">
    <property type="entry name" value="GNAT_dom"/>
</dbReference>
<dbReference type="PROSITE" id="PS51186">
    <property type="entry name" value="GNAT"/>
    <property type="match status" value="1"/>
</dbReference>
<protein>
    <submittedName>
        <fullName evidence="4">ElaA protein</fullName>
    </submittedName>
</protein>
<dbReference type="InterPro" id="IPR050832">
    <property type="entry name" value="Bact_Acetyltransf"/>
</dbReference>
<sequence>MITISKTEDRQACYDLRHKVFVEEQGYSAEGEIDALDPVSHHLLGLDGDTPVATARVYLEGDTAKIGRVCVSESQRGTGLGAELIKAAVVLAQELGATRAALGAQVYAIGFYGKLGFEPYGDVYADEGEPHQMMARTL</sequence>
<dbReference type="Pfam" id="PF00583">
    <property type="entry name" value="Acetyltransf_1"/>
    <property type="match status" value="1"/>
</dbReference>
<feature type="domain" description="N-acetyltransferase" evidence="3">
    <location>
        <begin position="1"/>
        <end position="138"/>
    </location>
</feature>
<dbReference type="PANTHER" id="PTHR43877:SF2">
    <property type="entry name" value="AMINOALKYLPHOSPHONATE N-ACETYLTRANSFERASE-RELATED"/>
    <property type="match status" value="1"/>
</dbReference>
<evidence type="ECO:0000313" key="4">
    <source>
        <dbReference type="EMBL" id="MBB3994179.1"/>
    </source>
</evidence>
<dbReference type="Proteomes" id="UP000530268">
    <property type="component" value="Unassembled WGS sequence"/>
</dbReference>
<proteinExistence type="predicted"/>
<comment type="caution">
    <text evidence="4">The sequence shown here is derived from an EMBL/GenBank/DDBJ whole genome shotgun (WGS) entry which is preliminary data.</text>
</comment>
<keyword evidence="1" id="KW-0808">Transferase</keyword>
<dbReference type="RefSeq" id="WP_184564954.1">
    <property type="nucleotide sequence ID" value="NZ_JACIEI010000004.1"/>
</dbReference>
<evidence type="ECO:0000256" key="1">
    <source>
        <dbReference type="ARBA" id="ARBA00022679"/>
    </source>
</evidence>
<name>A0A7W6E4M9_9RHOB</name>
<evidence type="ECO:0000256" key="2">
    <source>
        <dbReference type="ARBA" id="ARBA00023315"/>
    </source>
</evidence>
<evidence type="ECO:0000259" key="3">
    <source>
        <dbReference type="PROSITE" id="PS51186"/>
    </source>
</evidence>
<gene>
    <name evidence="4" type="ORF">GGR95_001820</name>
</gene>
<dbReference type="InterPro" id="IPR016181">
    <property type="entry name" value="Acyl_CoA_acyltransferase"/>
</dbReference>
<dbReference type="SUPFAM" id="SSF55729">
    <property type="entry name" value="Acyl-CoA N-acyltransferases (Nat)"/>
    <property type="match status" value="1"/>
</dbReference>
<dbReference type="AlphaFoldDB" id="A0A7W6E4M9"/>
<evidence type="ECO:0000313" key="5">
    <source>
        <dbReference type="Proteomes" id="UP000530268"/>
    </source>
</evidence>
<reference evidence="4 5" key="1">
    <citation type="submission" date="2020-08" db="EMBL/GenBank/DDBJ databases">
        <title>Genomic Encyclopedia of Type Strains, Phase IV (KMG-IV): sequencing the most valuable type-strain genomes for metagenomic binning, comparative biology and taxonomic classification.</title>
        <authorList>
            <person name="Goeker M."/>
        </authorList>
    </citation>
    <scope>NUCLEOTIDE SEQUENCE [LARGE SCALE GENOMIC DNA]</scope>
    <source>
        <strain evidence="4 5">DSM 102234</strain>
    </source>
</reference>
<keyword evidence="5" id="KW-1185">Reference proteome</keyword>
<dbReference type="EMBL" id="JACIEI010000004">
    <property type="protein sequence ID" value="MBB3994179.1"/>
    <property type="molecule type" value="Genomic_DNA"/>
</dbReference>
<dbReference type="Gene3D" id="3.40.630.30">
    <property type="match status" value="1"/>
</dbReference>
<dbReference type="CDD" id="cd04301">
    <property type="entry name" value="NAT_SF"/>
    <property type="match status" value="1"/>
</dbReference>
<dbReference type="PANTHER" id="PTHR43877">
    <property type="entry name" value="AMINOALKYLPHOSPHONATE N-ACETYLTRANSFERASE-RELATED-RELATED"/>
    <property type="match status" value="1"/>
</dbReference>
<dbReference type="GO" id="GO:0016747">
    <property type="term" value="F:acyltransferase activity, transferring groups other than amino-acyl groups"/>
    <property type="evidence" value="ECO:0007669"/>
    <property type="project" value="InterPro"/>
</dbReference>
<organism evidence="4 5">
    <name type="scientific">Sulfitobacter undariae</name>
    <dbReference type="NCBI Taxonomy" id="1563671"/>
    <lineage>
        <taxon>Bacteria</taxon>
        <taxon>Pseudomonadati</taxon>
        <taxon>Pseudomonadota</taxon>
        <taxon>Alphaproteobacteria</taxon>
        <taxon>Rhodobacterales</taxon>
        <taxon>Roseobacteraceae</taxon>
        <taxon>Sulfitobacter</taxon>
    </lineage>
</organism>
<keyword evidence="2" id="KW-0012">Acyltransferase</keyword>